<dbReference type="Gene3D" id="1.25.40.20">
    <property type="entry name" value="Ankyrin repeat-containing domain"/>
    <property type="match status" value="3"/>
</dbReference>
<feature type="compositionally biased region" description="Low complexity" evidence="4">
    <location>
        <begin position="299"/>
        <end position="346"/>
    </location>
</feature>
<dbReference type="InterPro" id="IPR036770">
    <property type="entry name" value="Ankyrin_rpt-contain_sf"/>
</dbReference>
<proteinExistence type="predicted"/>
<feature type="region of interest" description="Disordered" evidence="4">
    <location>
        <begin position="299"/>
        <end position="356"/>
    </location>
</feature>
<feature type="repeat" description="ANK" evidence="3">
    <location>
        <begin position="49"/>
        <end position="81"/>
    </location>
</feature>
<dbReference type="PANTHER" id="PTHR24201">
    <property type="entry name" value="ANK_REP_REGION DOMAIN-CONTAINING PROTEIN"/>
    <property type="match status" value="1"/>
</dbReference>
<feature type="repeat" description="ANK" evidence="3">
    <location>
        <begin position="202"/>
        <end position="234"/>
    </location>
</feature>
<keyword evidence="2 3" id="KW-0040">ANK repeat</keyword>
<evidence type="ECO:0000256" key="1">
    <source>
        <dbReference type="ARBA" id="ARBA00022737"/>
    </source>
</evidence>
<evidence type="ECO:0000256" key="4">
    <source>
        <dbReference type="SAM" id="MobiDB-lite"/>
    </source>
</evidence>
<dbReference type="Pfam" id="PF12796">
    <property type="entry name" value="Ank_2"/>
    <property type="match status" value="2"/>
</dbReference>
<dbReference type="PANTHER" id="PTHR24201:SF15">
    <property type="entry name" value="ANKYRIN REPEAT DOMAIN-CONTAINING PROTEIN 66"/>
    <property type="match status" value="1"/>
</dbReference>
<sequence length="356" mass="38505">MAQDVEMRTVSGEGQGRTYAVISTAAAGKYMDLEKLIAEGHDVNEADERGLTAAHQAAFYRRHEALGELIRLGANLNAQDNDGWTPLMTAASTGDSVIVQQLLDGNAHPLIQSKERYMAHSYAKFGQYPELAHRIANVALERAIALADFFSIFYLLEDGADVNTQTLPGATALIVAAHAGQTEVVRRLLTVPNIHPDFQEKDGWTALMFAAYSGNVDIVYMLLDHGIDLGVQNVQGMTALDVAKQFNQAEVAHILEQRSVQVMQYQAHAAAERAREEVAAQEYAHQAYLHAQAEAQAAAQRQTEEQLAQQQAAQQAQRANAAHKSNNAGAGTSAAGPNTAKAAPTEPAKKSSFFGW</sequence>
<reference evidence="5" key="1">
    <citation type="submission" date="2021-01" db="EMBL/GenBank/DDBJ databases">
        <authorList>
            <person name="Corre E."/>
            <person name="Pelletier E."/>
            <person name="Niang G."/>
            <person name="Scheremetjew M."/>
            <person name="Finn R."/>
            <person name="Kale V."/>
            <person name="Holt S."/>
            <person name="Cochrane G."/>
            <person name="Meng A."/>
            <person name="Brown T."/>
            <person name="Cohen L."/>
        </authorList>
    </citation>
    <scope>NUCLEOTIDE SEQUENCE</scope>
    <source>
        <strain evidence="5">CCAP 955/1</strain>
    </source>
</reference>
<evidence type="ECO:0008006" key="6">
    <source>
        <dbReference type="Google" id="ProtNLM"/>
    </source>
</evidence>
<dbReference type="EMBL" id="HBIC01047304">
    <property type="protein sequence ID" value="CAE0295270.1"/>
    <property type="molecule type" value="Transcribed_RNA"/>
</dbReference>
<dbReference type="PROSITE" id="PS50297">
    <property type="entry name" value="ANK_REP_REGION"/>
    <property type="match status" value="3"/>
</dbReference>
<evidence type="ECO:0000256" key="2">
    <source>
        <dbReference type="ARBA" id="ARBA00023043"/>
    </source>
</evidence>
<dbReference type="SUPFAM" id="SSF48403">
    <property type="entry name" value="Ankyrin repeat"/>
    <property type="match status" value="1"/>
</dbReference>
<feature type="repeat" description="ANK" evidence="3">
    <location>
        <begin position="82"/>
        <end position="114"/>
    </location>
</feature>
<gene>
    <name evidence="5" type="ORF">SELO1098_LOCUS24122</name>
</gene>
<dbReference type="InterPro" id="IPR050776">
    <property type="entry name" value="Ank_Repeat/CDKN_Inhibitor"/>
</dbReference>
<name>A0A7S3MEC0_9STRA</name>
<evidence type="ECO:0000313" key="5">
    <source>
        <dbReference type="EMBL" id="CAE0295270.1"/>
    </source>
</evidence>
<keyword evidence="1" id="KW-0677">Repeat</keyword>
<dbReference type="PROSITE" id="PS50088">
    <property type="entry name" value="ANK_REPEAT"/>
    <property type="match status" value="3"/>
</dbReference>
<protein>
    <recommendedName>
        <fullName evidence="6">Ankyrin repeat domain-containing protein</fullName>
    </recommendedName>
</protein>
<dbReference type="InterPro" id="IPR002110">
    <property type="entry name" value="Ankyrin_rpt"/>
</dbReference>
<evidence type="ECO:0000256" key="3">
    <source>
        <dbReference type="PROSITE-ProRule" id="PRU00023"/>
    </source>
</evidence>
<accession>A0A7S3MEC0</accession>
<organism evidence="5">
    <name type="scientific">Spumella elongata</name>
    <dbReference type="NCBI Taxonomy" id="89044"/>
    <lineage>
        <taxon>Eukaryota</taxon>
        <taxon>Sar</taxon>
        <taxon>Stramenopiles</taxon>
        <taxon>Ochrophyta</taxon>
        <taxon>Chrysophyceae</taxon>
        <taxon>Chromulinales</taxon>
        <taxon>Chromulinaceae</taxon>
        <taxon>Spumella</taxon>
    </lineage>
</organism>
<dbReference type="SMART" id="SM00248">
    <property type="entry name" value="ANK"/>
    <property type="match status" value="5"/>
</dbReference>
<dbReference type="AlphaFoldDB" id="A0A7S3MEC0"/>